<evidence type="ECO:0000256" key="6">
    <source>
        <dbReference type="ARBA" id="ARBA00023065"/>
    </source>
</evidence>
<keyword evidence="13" id="KW-1185">Reference proteome</keyword>
<comment type="subcellular location">
    <subcellularLocation>
        <location evidence="1 11">Cell membrane</location>
        <topology evidence="1 11">Multi-pass membrane protein</topology>
    </subcellularLocation>
</comment>
<evidence type="ECO:0000256" key="8">
    <source>
        <dbReference type="ARBA" id="ARBA00023303"/>
    </source>
</evidence>
<protein>
    <recommendedName>
        <fullName evidence="11">Fluoride-specific ion channel FluC</fullName>
    </recommendedName>
</protein>
<feature type="transmembrane region" description="Helical" evidence="11">
    <location>
        <begin position="7"/>
        <end position="23"/>
    </location>
</feature>
<evidence type="ECO:0000256" key="5">
    <source>
        <dbReference type="ARBA" id="ARBA00022989"/>
    </source>
</evidence>
<feature type="binding site" evidence="11">
    <location>
        <position position="80"/>
    </location>
    <ligand>
        <name>Na(+)</name>
        <dbReference type="ChEBI" id="CHEBI:29101"/>
        <note>structural</note>
    </ligand>
</feature>
<comment type="similarity">
    <text evidence="9 11">Belongs to the fluoride channel Fluc/FEX (TC 1.A.43) family.</text>
</comment>
<proteinExistence type="inferred from homology"/>
<feature type="transmembrane region" description="Helical" evidence="11">
    <location>
        <begin position="35"/>
        <end position="57"/>
    </location>
</feature>
<sequence length="126" mass="14319">MFWQKGMWIFIFGGSGALSRYWLSGLIYKFVGHNFPYGTFIVNITGCFLFGLIFEMAEQRMLISPEMRIIILTGFMGAFTTFSSFIFECAQLFKDGQWLLGGCNLIGEIMIGFLGLYLGYLLAKLI</sequence>
<evidence type="ECO:0000256" key="4">
    <source>
        <dbReference type="ARBA" id="ARBA00022692"/>
    </source>
</evidence>
<keyword evidence="11" id="KW-0479">Metal-binding</keyword>
<keyword evidence="2 11" id="KW-1003">Cell membrane</keyword>
<keyword evidence="3" id="KW-0997">Cell inner membrane</keyword>
<feature type="binding site" evidence="11">
    <location>
        <position position="77"/>
    </location>
    <ligand>
        <name>Na(+)</name>
        <dbReference type="ChEBI" id="CHEBI:29101"/>
        <note>structural</note>
    </ligand>
</feature>
<evidence type="ECO:0000256" key="3">
    <source>
        <dbReference type="ARBA" id="ARBA00022519"/>
    </source>
</evidence>
<dbReference type="HAMAP" id="MF_00454">
    <property type="entry name" value="FluC"/>
    <property type="match status" value="1"/>
</dbReference>
<comment type="activity regulation">
    <text evidence="11">Na(+) is not transported, but it plays an essential structural role and its presence is essential for fluoride channel function.</text>
</comment>
<keyword evidence="11" id="KW-0813">Transport</keyword>
<dbReference type="GO" id="GO:0062054">
    <property type="term" value="F:fluoride channel activity"/>
    <property type="evidence" value="ECO:0007669"/>
    <property type="project" value="UniProtKB-UniRule"/>
</dbReference>
<evidence type="ECO:0000256" key="1">
    <source>
        <dbReference type="ARBA" id="ARBA00004651"/>
    </source>
</evidence>
<evidence type="ECO:0000256" key="9">
    <source>
        <dbReference type="ARBA" id="ARBA00035120"/>
    </source>
</evidence>
<evidence type="ECO:0000313" key="13">
    <source>
        <dbReference type="Proteomes" id="UP000199602"/>
    </source>
</evidence>
<dbReference type="RefSeq" id="WP_234970918.1">
    <property type="nucleotide sequence ID" value="NZ_FNIN01000001.1"/>
</dbReference>
<organism evidence="12 13">
    <name type="scientific">Desulfonauticus submarinus</name>
    <dbReference type="NCBI Taxonomy" id="206665"/>
    <lineage>
        <taxon>Bacteria</taxon>
        <taxon>Pseudomonadati</taxon>
        <taxon>Thermodesulfobacteriota</taxon>
        <taxon>Desulfovibrionia</taxon>
        <taxon>Desulfovibrionales</taxon>
        <taxon>Desulfonauticaceae</taxon>
        <taxon>Desulfonauticus</taxon>
    </lineage>
</organism>
<feature type="transmembrane region" description="Helical" evidence="11">
    <location>
        <begin position="69"/>
        <end position="87"/>
    </location>
</feature>
<keyword evidence="11" id="KW-0915">Sodium</keyword>
<dbReference type="Proteomes" id="UP000199602">
    <property type="component" value="Unassembled WGS sequence"/>
</dbReference>
<feature type="transmembrane region" description="Helical" evidence="11">
    <location>
        <begin position="99"/>
        <end position="123"/>
    </location>
</feature>
<dbReference type="InterPro" id="IPR003691">
    <property type="entry name" value="FluC"/>
</dbReference>
<dbReference type="NCBIfam" id="TIGR00494">
    <property type="entry name" value="crcB"/>
    <property type="match status" value="1"/>
</dbReference>
<comment type="function">
    <text evidence="11">Fluoride-specific ion channel. Important for reducing fluoride concentration in the cell, thus reducing its toxicity.</text>
</comment>
<reference evidence="12 13" key="1">
    <citation type="submission" date="2016-10" db="EMBL/GenBank/DDBJ databases">
        <authorList>
            <person name="de Groot N.N."/>
        </authorList>
    </citation>
    <scope>NUCLEOTIDE SEQUENCE [LARGE SCALE GENOMIC DNA]</scope>
    <source>
        <strain evidence="12 13">DSM 15269</strain>
    </source>
</reference>
<keyword evidence="7 11" id="KW-0472">Membrane</keyword>
<keyword evidence="6 11" id="KW-0406">Ion transport</keyword>
<comment type="catalytic activity">
    <reaction evidence="10">
        <text>fluoride(in) = fluoride(out)</text>
        <dbReference type="Rhea" id="RHEA:76159"/>
        <dbReference type="ChEBI" id="CHEBI:17051"/>
    </reaction>
    <physiologicalReaction direction="left-to-right" evidence="10">
        <dbReference type="Rhea" id="RHEA:76160"/>
    </physiologicalReaction>
</comment>
<gene>
    <name evidence="11" type="primary">fluC</name>
    <name evidence="11" type="synonym">crcB</name>
    <name evidence="12" type="ORF">SAMN04488516_10163</name>
</gene>
<accession>A0A1G9ZK28</accession>
<keyword evidence="4 11" id="KW-0812">Transmembrane</keyword>
<evidence type="ECO:0000256" key="10">
    <source>
        <dbReference type="ARBA" id="ARBA00035585"/>
    </source>
</evidence>
<keyword evidence="8 11" id="KW-0407">Ion channel</keyword>
<dbReference type="EMBL" id="FNIN01000001">
    <property type="protein sequence ID" value="SDN21689.1"/>
    <property type="molecule type" value="Genomic_DNA"/>
</dbReference>
<evidence type="ECO:0000256" key="7">
    <source>
        <dbReference type="ARBA" id="ARBA00023136"/>
    </source>
</evidence>
<evidence type="ECO:0000256" key="11">
    <source>
        <dbReference type="HAMAP-Rule" id="MF_00454"/>
    </source>
</evidence>
<dbReference type="AlphaFoldDB" id="A0A1G9ZK28"/>
<evidence type="ECO:0000256" key="2">
    <source>
        <dbReference type="ARBA" id="ARBA00022475"/>
    </source>
</evidence>
<dbReference type="GO" id="GO:0140114">
    <property type="term" value="P:cellular detoxification of fluoride"/>
    <property type="evidence" value="ECO:0007669"/>
    <property type="project" value="UniProtKB-UniRule"/>
</dbReference>
<dbReference type="PANTHER" id="PTHR28259:SF1">
    <property type="entry name" value="FLUORIDE EXPORT PROTEIN 1-RELATED"/>
    <property type="match status" value="1"/>
</dbReference>
<evidence type="ECO:0000313" key="12">
    <source>
        <dbReference type="EMBL" id="SDN21689.1"/>
    </source>
</evidence>
<dbReference type="Pfam" id="PF02537">
    <property type="entry name" value="CRCB"/>
    <property type="match status" value="1"/>
</dbReference>
<dbReference type="GO" id="GO:0005886">
    <property type="term" value="C:plasma membrane"/>
    <property type="evidence" value="ECO:0007669"/>
    <property type="project" value="UniProtKB-SubCell"/>
</dbReference>
<name>A0A1G9ZK28_9BACT</name>
<dbReference type="STRING" id="206665.SAMN04488516_10163"/>
<dbReference type="GO" id="GO:0046872">
    <property type="term" value="F:metal ion binding"/>
    <property type="evidence" value="ECO:0007669"/>
    <property type="project" value="UniProtKB-KW"/>
</dbReference>
<dbReference type="PANTHER" id="PTHR28259">
    <property type="entry name" value="FLUORIDE EXPORT PROTEIN 1-RELATED"/>
    <property type="match status" value="1"/>
</dbReference>
<keyword evidence="5 11" id="KW-1133">Transmembrane helix</keyword>